<evidence type="ECO:0000313" key="1">
    <source>
        <dbReference type="EMBL" id="KAI0087702.1"/>
    </source>
</evidence>
<dbReference type="EMBL" id="MU274916">
    <property type="protein sequence ID" value="KAI0087702.1"/>
    <property type="molecule type" value="Genomic_DNA"/>
</dbReference>
<comment type="caution">
    <text evidence="1">The sequence shown here is derived from an EMBL/GenBank/DDBJ whole genome shotgun (WGS) entry which is preliminary data.</text>
</comment>
<feature type="non-terminal residue" evidence="1">
    <location>
        <position position="232"/>
    </location>
</feature>
<reference evidence="1" key="1">
    <citation type="journal article" date="2021" name="Environ. Microbiol.">
        <title>Gene family expansions and transcriptome signatures uncover fungal adaptations to wood decay.</title>
        <authorList>
            <person name="Hage H."/>
            <person name="Miyauchi S."/>
            <person name="Viragh M."/>
            <person name="Drula E."/>
            <person name="Min B."/>
            <person name="Chaduli D."/>
            <person name="Navarro D."/>
            <person name="Favel A."/>
            <person name="Norest M."/>
            <person name="Lesage-Meessen L."/>
            <person name="Balint B."/>
            <person name="Merenyi Z."/>
            <person name="de Eugenio L."/>
            <person name="Morin E."/>
            <person name="Martinez A.T."/>
            <person name="Baldrian P."/>
            <person name="Stursova M."/>
            <person name="Martinez M.J."/>
            <person name="Novotny C."/>
            <person name="Magnuson J.K."/>
            <person name="Spatafora J.W."/>
            <person name="Maurice S."/>
            <person name="Pangilinan J."/>
            <person name="Andreopoulos W."/>
            <person name="LaButti K."/>
            <person name="Hundley H."/>
            <person name="Na H."/>
            <person name="Kuo A."/>
            <person name="Barry K."/>
            <person name="Lipzen A."/>
            <person name="Henrissat B."/>
            <person name="Riley R."/>
            <person name="Ahrendt S."/>
            <person name="Nagy L.G."/>
            <person name="Grigoriev I.V."/>
            <person name="Martin F."/>
            <person name="Rosso M.N."/>
        </authorList>
    </citation>
    <scope>NUCLEOTIDE SEQUENCE</scope>
    <source>
        <strain evidence="1">CBS 384.51</strain>
    </source>
</reference>
<evidence type="ECO:0000313" key="2">
    <source>
        <dbReference type="Proteomes" id="UP001055072"/>
    </source>
</evidence>
<protein>
    <submittedName>
        <fullName evidence="1">Uncharacterized protein</fullName>
    </submittedName>
</protein>
<gene>
    <name evidence="1" type="ORF">BDY19DRAFT_892183</name>
</gene>
<organism evidence="1 2">
    <name type="scientific">Irpex rosettiformis</name>
    <dbReference type="NCBI Taxonomy" id="378272"/>
    <lineage>
        <taxon>Eukaryota</taxon>
        <taxon>Fungi</taxon>
        <taxon>Dikarya</taxon>
        <taxon>Basidiomycota</taxon>
        <taxon>Agaricomycotina</taxon>
        <taxon>Agaricomycetes</taxon>
        <taxon>Polyporales</taxon>
        <taxon>Irpicaceae</taxon>
        <taxon>Irpex</taxon>
    </lineage>
</organism>
<name>A0ACB8U042_9APHY</name>
<proteinExistence type="predicted"/>
<accession>A0ACB8U042</accession>
<keyword evidence="2" id="KW-1185">Reference proteome</keyword>
<sequence>MHNTRRSLNGIIFKSIGIGLQVTPLLVRYSELCHLSLKLITSCTEGPSLTDEDLRYLRPFALKVDSHMPGNTFAKLPYAFPASSVPTWKACQQHAANLSGFNPQVYDCCINSCCCFVGVHADAMECTYCTSSRYDAHGKRRQEFVYLPIIPRLKTLFANAELSSKLRYRSEHKHTADTIRDIFDSKIYRSLLGKKVVVSSKELVHTYFQDDRDLAVGVSTDGIAPFRHRQKT</sequence>
<dbReference type="Proteomes" id="UP001055072">
    <property type="component" value="Unassembled WGS sequence"/>
</dbReference>